<protein>
    <submittedName>
        <fullName evidence="1">Uncharacterized protein</fullName>
    </submittedName>
</protein>
<gene>
    <name evidence="1" type="ORF">V8G54_017540</name>
</gene>
<sequence>MMPSIADSQFVIEKLKMFFKIDSQEQKSRRSFDKFYLAMIICEMNSTFDHIRDKILIGQEIPTMESFTKRFLHFPTLQGRNLQESTECSAMVYACAKGIVELKEEVVVEDVLNVHIV</sequence>
<evidence type="ECO:0000313" key="1">
    <source>
        <dbReference type="EMBL" id="WVZ13010.1"/>
    </source>
</evidence>
<keyword evidence="2" id="KW-1185">Reference proteome</keyword>
<proteinExistence type="predicted"/>
<dbReference type="EMBL" id="CP144696">
    <property type="protein sequence ID" value="WVZ13010.1"/>
    <property type="molecule type" value="Genomic_DNA"/>
</dbReference>
<name>A0AAQ3NNC4_VIGMU</name>
<organism evidence="1 2">
    <name type="scientific">Vigna mungo</name>
    <name type="common">Black gram</name>
    <name type="synonym">Phaseolus mungo</name>
    <dbReference type="NCBI Taxonomy" id="3915"/>
    <lineage>
        <taxon>Eukaryota</taxon>
        <taxon>Viridiplantae</taxon>
        <taxon>Streptophyta</taxon>
        <taxon>Embryophyta</taxon>
        <taxon>Tracheophyta</taxon>
        <taxon>Spermatophyta</taxon>
        <taxon>Magnoliopsida</taxon>
        <taxon>eudicotyledons</taxon>
        <taxon>Gunneridae</taxon>
        <taxon>Pentapetalae</taxon>
        <taxon>rosids</taxon>
        <taxon>fabids</taxon>
        <taxon>Fabales</taxon>
        <taxon>Fabaceae</taxon>
        <taxon>Papilionoideae</taxon>
        <taxon>50 kb inversion clade</taxon>
        <taxon>NPAAA clade</taxon>
        <taxon>indigoferoid/millettioid clade</taxon>
        <taxon>Phaseoleae</taxon>
        <taxon>Vigna</taxon>
    </lineage>
</organism>
<accession>A0AAQ3NNC4</accession>
<evidence type="ECO:0000313" key="2">
    <source>
        <dbReference type="Proteomes" id="UP001374535"/>
    </source>
</evidence>
<reference evidence="1 2" key="1">
    <citation type="journal article" date="2023" name="Life. Sci Alliance">
        <title>Evolutionary insights into 3D genome organization and epigenetic landscape of Vigna mungo.</title>
        <authorList>
            <person name="Junaid A."/>
            <person name="Singh B."/>
            <person name="Bhatia S."/>
        </authorList>
    </citation>
    <scope>NUCLEOTIDE SEQUENCE [LARGE SCALE GENOMIC DNA]</scope>
    <source>
        <strain evidence="1">Urdbean</strain>
    </source>
</reference>
<dbReference type="Proteomes" id="UP001374535">
    <property type="component" value="Chromosome 5"/>
</dbReference>
<dbReference type="AlphaFoldDB" id="A0AAQ3NNC4"/>